<evidence type="ECO:0000313" key="2">
    <source>
        <dbReference type="Proteomes" id="UP000325945"/>
    </source>
</evidence>
<dbReference type="InterPro" id="IPR053157">
    <property type="entry name" value="Sterol_Uptake_Regulator"/>
</dbReference>
<dbReference type="Proteomes" id="UP000325945">
    <property type="component" value="Unassembled WGS sequence"/>
</dbReference>
<organism evidence="1 2">
    <name type="scientific">Aspergillus sergii</name>
    <dbReference type="NCBI Taxonomy" id="1034303"/>
    <lineage>
        <taxon>Eukaryota</taxon>
        <taxon>Fungi</taxon>
        <taxon>Dikarya</taxon>
        <taxon>Ascomycota</taxon>
        <taxon>Pezizomycotina</taxon>
        <taxon>Eurotiomycetes</taxon>
        <taxon>Eurotiomycetidae</taxon>
        <taxon>Eurotiales</taxon>
        <taxon>Aspergillaceae</taxon>
        <taxon>Aspergillus</taxon>
        <taxon>Aspergillus subgen. Circumdati</taxon>
    </lineage>
</organism>
<sequence length="201" mass="22536">MFAKVGVNKEPPEHNVSFALSSLWIVSAFGFPLATASPHHTEANSLDELVQIFKLNRKTAKFATPTMNESSLSSSSRVVINALRELLNTACSSMHEHYQAFSDTAACLENLYVELDGTGDIISRAFMWICDVPETFITLVPTSNPFALVIRAHYCVVLHRLRKCWWIASWGERVMNVIVATLSPEWKPSVAWALDTVDERH</sequence>
<accession>A0A5N6X4L8</accession>
<name>A0A5N6X4L8_9EURO</name>
<gene>
    <name evidence="1" type="ORF">BDV39DRAFT_205210</name>
</gene>
<reference evidence="2" key="1">
    <citation type="submission" date="2019-04" db="EMBL/GenBank/DDBJ databases">
        <title>Friends and foes A comparative genomics studyof 23 Aspergillus species from section Flavi.</title>
        <authorList>
            <consortium name="DOE Joint Genome Institute"/>
            <person name="Kjaerbolling I."/>
            <person name="Vesth T."/>
            <person name="Frisvad J.C."/>
            <person name="Nybo J.L."/>
            <person name="Theobald S."/>
            <person name="Kildgaard S."/>
            <person name="Isbrandt T."/>
            <person name="Kuo A."/>
            <person name="Sato A."/>
            <person name="Lyhne E.K."/>
            <person name="Kogle M.E."/>
            <person name="Wiebenga A."/>
            <person name="Kun R.S."/>
            <person name="Lubbers R.J."/>
            <person name="Makela M.R."/>
            <person name="Barry K."/>
            <person name="Chovatia M."/>
            <person name="Clum A."/>
            <person name="Daum C."/>
            <person name="Haridas S."/>
            <person name="He G."/>
            <person name="LaButti K."/>
            <person name="Lipzen A."/>
            <person name="Mondo S."/>
            <person name="Riley R."/>
            <person name="Salamov A."/>
            <person name="Simmons B.A."/>
            <person name="Magnuson J.K."/>
            <person name="Henrissat B."/>
            <person name="Mortensen U.H."/>
            <person name="Larsen T.O."/>
            <person name="Devries R.P."/>
            <person name="Grigoriev I.V."/>
            <person name="Machida M."/>
            <person name="Baker S.E."/>
            <person name="Andersen M.R."/>
        </authorList>
    </citation>
    <scope>NUCLEOTIDE SEQUENCE [LARGE SCALE GENOMIC DNA]</scope>
    <source>
        <strain evidence="2">CBS 130017</strain>
    </source>
</reference>
<proteinExistence type="predicted"/>
<evidence type="ECO:0000313" key="1">
    <source>
        <dbReference type="EMBL" id="KAE8327079.1"/>
    </source>
</evidence>
<dbReference type="AlphaFoldDB" id="A0A5N6X4L8"/>
<dbReference type="GO" id="GO:0001228">
    <property type="term" value="F:DNA-binding transcription activator activity, RNA polymerase II-specific"/>
    <property type="evidence" value="ECO:0007669"/>
    <property type="project" value="TreeGrafter"/>
</dbReference>
<protein>
    <submittedName>
        <fullName evidence="1">Uncharacterized protein</fullName>
    </submittedName>
</protein>
<dbReference type="PANTHER" id="PTHR47784:SF5">
    <property type="entry name" value="STEROL UPTAKE CONTROL PROTEIN 2"/>
    <property type="match status" value="1"/>
</dbReference>
<dbReference type="PANTHER" id="PTHR47784">
    <property type="entry name" value="STEROL UPTAKE CONTROL PROTEIN 2"/>
    <property type="match status" value="1"/>
</dbReference>
<dbReference type="EMBL" id="ML741794">
    <property type="protein sequence ID" value="KAE8327079.1"/>
    <property type="molecule type" value="Genomic_DNA"/>
</dbReference>
<keyword evidence="2" id="KW-1185">Reference proteome</keyword>